<keyword evidence="3" id="KW-1185">Reference proteome</keyword>
<dbReference type="Proteomes" id="UP001482620">
    <property type="component" value="Unassembled WGS sequence"/>
</dbReference>
<dbReference type="EMBL" id="JAHRIQ010014455">
    <property type="protein sequence ID" value="MEQ2226116.1"/>
    <property type="molecule type" value="Genomic_DNA"/>
</dbReference>
<feature type="region of interest" description="Disordered" evidence="1">
    <location>
        <begin position="1"/>
        <end position="38"/>
    </location>
</feature>
<evidence type="ECO:0000313" key="3">
    <source>
        <dbReference type="Proteomes" id="UP001482620"/>
    </source>
</evidence>
<accession>A0ABV0T1Z5</accession>
<reference evidence="2 3" key="1">
    <citation type="submission" date="2021-06" db="EMBL/GenBank/DDBJ databases">
        <authorList>
            <person name="Palmer J.M."/>
        </authorList>
    </citation>
    <scope>NUCLEOTIDE SEQUENCE [LARGE SCALE GENOMIC DNA]</scope>
    <source>
        <strain evidence="3">if_2019</strain>
        <tissue evidence="2">Muscle</tissue>
    </source>
</reference>
<evidence type="ECO:0000313" key="2">
    <source>
        <dbReference type="EMBL" id="MEQ2226116.1"/>
    </source>
</evidence>
<organism evidence="2 3">
    <name type="scientific">Ilyodon furcidens</name>
    <name type="common">goldbreast splitfin</name>
    <dbReference type="NCBI Taxonomy" id="33524"/>
    <lineage>
        <taxon>Eukaryota</taxon>
        <taxon>Metazoa</taxon>
        <taxon>Chordata</taxon>
        <taxon>Craniata</taxon>
        <taxon>Vertebrata</taxon>
        <taxon>Euteleostomi</taxon>
        <taxon>Actinopterygii</taxon>
        <taxon>Neopterygii</taxon>
        <taxon>Teleostei</taxon>
        <taxon>Neoteleostei</taxon>
        <taxon>Acanthomorphata</taxon>
        <taxon>Ovalentaria</taxon>
        <taxon>Atherinomorphae</taxon>
        <taxon>Cyprinodontiformes</taxon>
        <taxon>Goodeidae</taxon>
        <taxon>Ilyodon</taxon>
    </lineage>
</organism>
<evidence type="ECO:0000256" key="1">
    <source>
        <dbReference type="SAM" id="MobiDB-lite"/>
    </source>
</evidence>
<protein>
    <submittedName>
        <fullName evidence="2">Uncharacterized protein</fullName>
    </submittedName>
</protein>
<sequence>MMDPAPALAPEGLADASAPAHATEGLGDASAPAPRTSLQSCLGRRRRHCAILQGCLCRSRLMMDPGRQFHVRGQVPFVTVHLLLHFIRQQSRRLPPAAGNAGAEHLPVVRPARRRVPCQLT</sequence>
<proteinExistence type="predicted"/>
<name>A0ABV0T1Z5_9TELE</name>
<gene>
    <name evidence="2" type="ORF">ILYODFUR_024308</name>
</gene>
<comment type="caution">
    <text evidence="2">The sequence shown here is derived from an EMBL/GenBank/DDBJ whole genome shotgun (WGS) entry which is preliminary data.</text>
</comment>